<proteinExistence type="predicted"/>
<organism evidence="3 4">
    <name type="scientific">Acidovorax delafieldii</name>
    <name type="common">Pseudomonas delafieldii</name>
    <dbReference type="NCBI Taxonomy" id="47920"/>
    <lineage>
        <taxon>Bacteria</taxon>
        <taxon>Pseudomonadati</taxon>
        <taxon>Pseudomonadota</taxon>
        <taxon>Betaproteobacteria</taxon>
        <taxon>Burkholderiales</taxon>
        <taxon>Comamonadaceae</taxon>
        <taxon>Acidovorax</taxon>
    </lineage>
</organism>
<sequence>MKKYLVLLASVLLQASACAATYTFTGPLYTNLTPFTTPCATPTCADFSTAMRQTGSFATAAPLAPNLVNTNITSLVQSFSFDDGLMQYNSGDSATRLNFAFVSTDAAGNILNENIAIFHWQTASHGVNERIDVFRVNLSSYFNGYCQALNGSGACTLFGTDASTSRTLAYIGAGGWVTSASPPQVAPTITSATPPGGTVGAPYHFTVVATGTAPIAFTDAGTLPPGLVIDPNTGVITGTPTSVVNQGVTITANNGVMPSTVQTFMMAIAPAPAAATSVPTLSEWGLLLMACLVGGAGWWQVRRRATSRWPAA</sequence>
<evidence type="ECO:0000313" key="4">
    <source>
        <dbReference type="Proteomes" id="UP000321485"/>
    </source>
</evidence>
<dbReference type="Proteomes" id="UP000321485">
    <property type="component" value="Unassembled WGS sequence"/>
</dbReference>
<keyword evidence="1" id="KW-0732">Signal</keyword>
<reference evidence="3 4" key="1">
    <citation type="journal article" date="2015" name="Stand. Genomic Sci.">
        <title>Genomic Encyclopedia of Bacterial and Archaeal Type Strains, Phase III: the genomes of soil and plant-associated and newly described type strains.</title>
        <authorList>
            <person name="Whitman W.B."/>
            <person name="Woyke T."/>
            <person name="Klenk H.P."/>
            <person name="Zhou Y."/>
            <person name="Lilburn T.G."/>
            <person name="Beck B.J."/>
            <person name="De Vos P."/>
            <person name="Vandamme P."/>
            <person name="Eisen J.A."/>
            <person name="Garrity G."/>
            <person name="Hugenholtz P."/>
            <person name="Kyrpides N.C."/>
        </authorList>
    </citation>
    <scope>NUCLEOTIDE SEQUENCE [LARGE SCALE GENOMIC DNA]</scope>
    <source>
        <strain evidence="3 4">DSM 64</strain>
    </source>
</reference>
<evidence type="ECO:0000259" key="2">
    <source>
        <dbReference type="Pfam" id="PF18203"/>
    </source>
</evidence>
<name>A0A561XT71_ACIDE</name>
<gene>
    <name evidence="3" type="ORF">ATF69_1169</name>
</gene>
<dbReference type="GeneID" id="51110240"/>
<feature type="domain" description="IPTL-CTERM protein sorting" evidence="2">
    <location>
        <begin position="276"/>
        <end position="303"/>
    </location>
</feature>
<dbReference type="Gene3D" id="2.60.40.10">
    <property type="entry name" value="Immunoglobulins"/>
    <property type="match status" value="1"/>
</dbReference>
<dbReference type="InterPro" id="IPR026442">
    <property type="entry name" value="IPTL_CTERM"/>
</dbReference>
<protein>
    <submittedName>
        <fullName evidence="3">Putative secreted protein (IPTL-CTERM system target)</fullName>
    </submittedName>
</protein>
<dbReference type="InterPro" id="IPR013783">
    <property type="entry name" value="Ig-like_fold"/>
</dbReference>
<evidence type="ECO:0000313" key="3">
    <source>
        <dbReference type="EMBL" id="TWG39301.1"/>
    </source>
</evidence>
<feature type="chain" id="PRO_5021976641" evidence="1">
    <location>
        <begin position="20"/>
        <end position="312"/>
    </location>
</feature>
<dbReference type="RefSeq" id="WP_158641478.1">
    <property type="nucleotide sequence ID" value="NZ_VJWE01000011.1"/>
</dbReference>
<dbReference type="NCBIfam" id="TIGR04174">
    <property type="entry name" value="IPTL_CTERM"/>
    <property type="match status" value="1"/>
</dbReference>
<dbReference type="Pfam" id="PF05345">
    <property type="entry name" value="He_PIG"/>
    <property type="match status" value="1"/>
</dbReference>
<dbReference type="Pfam" id="PF18203">
    <property type="entry name" value="IPTL-CTERM"/>
    <property type="match status" value="1"/>
</dbReference>
<feature type="signal peptide" evidence="1">
    <location>
        <begin position="1"/>
        <end position="19"/>
    </location>
</feature>
<comment type="caution">
    <text evidence="3">The sequence shown here is derived from an EMBL/GenBank/DDBJ whole genome shotgun (WGS) entry which is preliminary data.</text>
</comment>
<dbReference type="EMBL" id="VJWE01000011">
    <property type="protein sequence ID" value="TWG39301.1"/>
    <property type="molecule type" value="Genomic_DNA"/>
</dbReference>
<dbReference type="SUPFAM" id="SSF49313">
    <property type="entry name" value="Cadherin-like"/>
    <property type="match status" value="1"/>
</dbReference>
<dbReference type="GO" id="GO:0016020">
    <property type="term" value="C:membrane"/>
    <property type="evidence" value="ECO:0007669"/>
    <property type="project" value="InterPro"/>
</dbReference>
<dbReference type="GO" id="GO:0005509">
    <property type="term" value="F:calcium ion binding"/>
    <property type="evidence" value="ECO:0007669"/>
    <property type="project" value="InterPro"/>
</dbReference>
<dbReference type="InterPro" id="IPR015919">
    <property type="entry name" value="Cadherin-like_sf"/>
</dbReference>
<accession>A0A561XT71</accession>
<dbReference type="AlphaFoldDB" id="A0A561XT71"/>
<evidence type="ECO:0000256" key="1">
    <source>
        <dbReference type="SAM" id="SignalP"/>
    </source>
</evidence>